<dbReference type="Gene3D" id="2.60.120.260">
    <property type="entry name" value="Galactose-binding domain-like"/>
    <property type="match status" value="1"/>
</dbReference>
<evidence type="ECO:0000313" key="13">
    <source>
        <dbReference type="Proteomes" id="UP000032361"/>
    </source>
</evidence>
<dbReference type="PANTHER" id="PTHR46323:SF2">
    <property type="entry name" value="BETA-GALACTOSIDASE"/>
    <property type="match status" value="1"/>
</dbReference>
<dbReference type="EMBL" id="JTDV01000017">
    <property type="protein sequence ID" value="KJD31178.1"/>
    <property type="molecule type" value="Genomic_DNA"/>
</dbReference>
<dbReference type="InterPro" id="IPR006103">
    <property type="entry name" value="Glyco_hydro_2_cat"/>
</dbReference>
<accession>A0A0D7VXK5</accession>
<dbReference type="InterPro" id="IPR011013">
    <property type="entry name" value="Gal_mutarotase_sf_dom"/>
</dbReference>
<keyword evidence="6" id="KW-0378">Hydrolase</keyword>
<feature type="chain" id="PRO_5002325075" description="beta-galactosidase" evidence="10">
    <location>
        <begin position="21"/>
        <end position="1047"/>
    </location>
</feature>
<comment type="cofactor">
    <cofactor evidence="2">
        <name>Ca(2+)</name>
        <dbReference type="ChEBI" id="CHEBI:29108"/>
    </cofactor>
</comment>
<name>A0A0D7VXK5_9FLAO</name>
<dbReference type="STRING" id="1382798.PK35_16175"/>
<dbReference type="AlphaFoldDB" id="A0A0D7VXK5"/>
<comment type="catalytic activity">
    <reaction evidence="1">
        <text>Hydrolysis of terminal non-reducing beta-D-galactose residues in beta-D-galactosides.</text>
        <dbReference type="EC" id="3.2.1.23"/>
    </reaction>
</comment>
<proteinExistence type="inferred from homology"/>
<keyword evidence="13" id="KW-1185">Reference proteome</keyword>
<evidence type="ECO:0000313" key="12">
    <source>
        <dbReference type="EMBL" id="KJD31178.1"/>
    </source>
</evidence>
<dbReference type="PROSITE" id="PS00608">
    <property type="entry name" value="GLYCOSYL_HYDROL_F2_2"/>
    <property type="match status" value="1"/>
</dbReference>
<keyword evidence="10" id="KW-0732">Signal</keyword>
<evidence type="ECO:0000256" key="6">
    <source>
        <dbReference type="ARBA" id="ARBA00022801"/>
    </source>
</evidence>
<evidence type="ECO:0000256" key="3">
    <source>
        <dbReference type="ARBA" id="ARBA00007401"/>
    </source>
</evidence>
<dbReference type="Pfam" id="PF02836">
    <property type="entry name" value="Glyco_hydro_2_C"/>
    <property type="match status" value="1"/>
</dbReference>
<dbReference type="OrthoDB" id="9801077at2"/>
<dbReference type="InterPro" id="IPR050347">
    <property type="entry name" value="Bact_Beta-galactosidase"/>
</dbReference>
<dbReference type="Pfam" id="PF02837">
    <property type="entry name" value="Glyco_hydro_2_N"/>
    <property type="match status" value="1"/>
</dbReference>
<dbReference type="FunFam" id="3.20.20.80:FF:000121">
    <property type="entry name" value="Beta-galactosidase"/>
    <property type="match status" value="1"/>
</dbReference>
<comment type="subunit">
    <text evidence="4">Monomer.</text>
</comment>
<dbReference type="InterPro" id="IPR008979">
    <property type="entry name" value="Galactose-bd-like_sf"/>
</dbReference>
<sequence length="1047" mass="120092">MRLKSQITAILLAITASTFAQNTPFWLNEKKNEDNRLPMHASYLVFENEAVAETDDYTQSKNYINLNGTWKFKYVESPSAIPDGFETTSYNDSQWDNFKIPANWDVNGYGYPVYTNTTYDFANLIEVNPPNVPTEYNPVGIYRRVFNFDGNTKTNDVLLHVGAAKSNLTVWINGQYVGYGEDGKLPQEFLLNPYLKEGENSIVLKVMKWSDGSYLECQDFWRMSGITRDTYVYSRNKTHLVDFEITPDLDENYQDATLKVSTEIKGFSKKSKYTLDVVLKDEDQVIGSKSFSINANTIKNTLEFSVSNPKKWTAETPNLYQVHFILKDKKDQVVEVIKTQTGFRKIEIKGGQLLVNGQPIYIKGVNRHETDPTTGQTISRGRMEQDLLMLKTYNFNAVRLSHYPNDEYFYQLCDKYGIYVVDEANLESHGMGYDITKTLGNKPNWELAHLERIERMVERDKNHPSIIIWSMGNEAGNGYNFYRSYLWLKDRDPSRPIQYERATVAGWEGANLKFDWDSDIVDPMYSSPKGMEEYIAANPNPSRPFIQCEYAHAMGNSLGNLKDYWDVIRAHKNFQGGFIWDMIDQSVYKTKPDGTKEFAYGGDFGPEDVPSDNNFLNNGVFNPEREPNPHAFEAKSVLQEIHTTWANIDKFEVSVFNEFFFKNLSNVQLNWELVLDGKPVQNGNITELTNAPQETRTYTLNIKEPKKQYQEAFINISYTLKNPEPFIESGVEIAKEQLHFKGTWKNNQSVSPSGSFKVTKTNESISFKSDVTELSFNKTTGLLNTYNFQNDSILKPGYTLQPNFWRAPNDNDMGAIFQKKLLPWKTVSNAPKLIDFSYKLDKNGIVSAKAQYELKDVFANLTLNYTFNSLGVLNVSQDLQIEADKETPLLPRFGMKLTLPDGFDALNYYGRGPFENYSDRNYSSDVGLYKQTVSEQYYPYIRPQETGNKTDVRWLTLMGKNTQLLVTSNALFSSTALHFLDDDLDDGLEKDQRNASDISEQDLTTLKIDLTQMGVGSIDSWGAWPMEKYLLRAKHYNYQFTITPSTK</sequence>
<dbReference type="Gene3D" id="2.70.98.10">
    <property type="match status" value="1"/>
</dbReference>
<dbReference type="GO" id="GO:0004565">
    <property type="term" value="F:beta-galactosidase activity"/>
    <property type="evidence" value="ECO:0007669"/>
    <property type="project" value="UniProtKB-EC"/>
</dbReference>
<dbReference type="Proteomes" id="UP000032361">
    <property type="component" value="Unassembled WGS sequence"/>
</dbReference>
<dbReference type="RefSeq" id="WP_044627622.1">
    <property type="nucleotide sequence ID" value="NZ_JTDV01000017.1"/>
</dbReference>
<dbReference type="InterPro" id="IPR023232">
    <property type="entry name" value="Glyco_hydro_2_AS"/>
</dbReference>
<evidence type="ECO:0000256" key="9">
    <source>
        <dbReference type="ARBA" id="ARBA00032230"/>
    </source>
</evidence>
<dbReference type="PANTHER" id="PTHR46323">
    <property type="entry name" value="BETA-GALACTOSIDASE"/>
    <property type="match status" value="1"/>
</dbReference>
<feature type="domain" description="Beta galactosidase small chain/" evidence="11">
    <location>
        <begin position="766"/>
        <end position="1043"/>
    </location>
</feature>
<evidence type="ECO:0000256" key="4">
    <source>
        <dbReference type="ARBA" id="ARBA00011245"/>
    </source>
</evidence>
<protein>
    <recommendedName>
        <fullName evidence="5">beta-galactosidase</fullName>
        <ecNumber evidence="5">3.2.1.23</ecNumber>
    </recommendedName>
    <alternativeName>
        <fullName evidence="9">Lactase</fullName>
    </alternativeName>
</protein>
<dbReference type="SUPFAM" id="SSF74650">
    <property type="entry name" value="Galactose mutarotase-like"/>
    <property type="match status" value="1"/>
</dbReference>
<dbReference type="SUPFAM" id="SSF51445">
    <property type="entry name" value="(Trans)glycosidases"/>
    <property type="match status" value="1"/>
</dbReference>
<dbReference type="GO" id="GO:0005990">
    <property type="term" value="P:lactose catabolic process"/>
    <property type="evidence" value="ECO:0007669"/>
    <property type="project" value="TreeGrafter"/>
</dbReference>
<dbReference type="InterPro" id="IPR032312">
    <property type="entry name" value="LacZ_4"/>
</dbReference>
<reference evidence="12 13" key="1">
    <citation type="journal article" date="2015" name="Antonie Van Leeuwenhoek">
        <title>Tamlana nanhaiensis sp. nov., isolated from surface seawater collected from the South China Sea.</title>
        <authorList>
            <person name="Liu X."/>
            <person name="Lai Q."/>
            <person name="Du Y."/>
            <person name="Li G."/>
            <person name="Sun F."/>
            <person name="Shao Z."/>
        </authorList>
    </citation>
    <scope>NUCLEOTIDE SEQUENCE [LARGE SCALE GENOMIC DNA]</scope>
    <source>
        <strain evidence="12 13">FHC16</strain>
    </source>
</reference>
<dbReference type="InterPro" id="IPR006102">
    <property type="entry name" value="Ig-like_GH2"/>
</dbReference>
<dbReference type="EC" id="3.2.1.23" evidence="5"/>
<dbReference type="InterPro" id="IPR017853">
    <property type="entry name" value="GH"/>
</dbReference>
<evidence type="ECO:0000256" key="10">
    <source>
        <dbReference type="SAM" id="SignalP"/>
    </source>
</evidence>
<dbReference type="InterPro" id="IPR004199">
    <property type="entry name" value="B-gal_small/dom_5"/>
</dbReference>
<dbReference type="Pfam" id="PF02929">
    <property type="entry name" value="Bgal_small_N"/>
    <property type="match status" value="1"/>
</dbReference>
<gene>
    <name evidence="12" type="ORF">PK35_16175</name>
</gene>
<keyword evidence="7" id="KW-0106">Calcium</keyword>
<dbReference type="Gene3D" id="2.60.40.10">
    <property type="entry name" value="Immunoglobulins"/>
    <property type="match status" value="2"/>
</dbReference>
<evidence type="ECO:0000256" key="2">
    <source>
        <dbReference type="ARBA" id="ARBA00001913"/>
    </source>
</evidence>
<keyword evidence="8" id="KW-0326">Glycosidase</keyword>
<dbReference type="InterPro" id="IPR014718">
    <property type="entry name" value="GH-type_carb-bd"/>
</dbReference>
<dbReference type="Pfam" id="PF00703">
    <property type="entry name" value="Glyco_hydro_2"/>
    <property type="match status" value="1"/>
</dbReference>
<dbReference type="PRINTS" id="PR00132">
    <property type="entry name" value="GLHYDRLASE2"/>
</dbReference>
<feature type="signal peptide" evidence="10">
    <location>
        <begin position="1"/>
        <end position="20"/>
    </location>
</feature>
<dbReference type="InterPro" id="IPR006104">
    <property type="entry name" value="Glyco_hydro_2_N"/>
</dbReference>
<comment type="caution">
    <text evidence="12">The sequence shown here is derived from an EMBL/GenBank/DDBJ whole genome shotgun (WGS) entry which is preliminary data.</text>
</comment>
<comment type="similarity">
    <text evidence="3">Belongs to the glycosyl hydrolase 2 family.</text>
</comment>
<dbReference type="SMART" id="SM01038">
    <property type="entry name" value="Bgal_small_N"/>
    <property type="match status" value="1"/>
</dbReference>
<dbReference type="PATRIC" id="fig|1382798.3.peg.1802"/>
<dbReference type="InterPro" id="IPR013783">
    <property type="entry name" value="Ig-like_fold"/>
</dbReference>
<dbReference type="InterPro" id="IPR036156">
    <property type="entry name" value="Beta-gal/glucu_dom_sf"/>
</dbReference>
<dbReference type="Pfam" id="PF16353">
    <property type="entry name" value="LacZ_4"/>
    <property type="match status" value="1"/>
</dbReference>
<dbReference type="GO" id="GO:0009341">
    <property type="term" value="C:beta-galactosidase complex"/>
    <property type="evidence" value="ECO:0007669"/>
    <property type="project" value="InterPro"/>
</dbReference>
<evidence type="ECO:0000256" key="7">
    <source>
        <dbReference type="ARBA" id="ARBA00022837"/>
    </source>
</evidence>
<evidence type="ECO:0000256" key="1">
    <source>
        <dbReference type="ARBA" id="ARBA00001412"/>
    </source>
</evidence>
<evidence type="ECO:0000256" key="5">
    <source>
        <dbReference type="ARBA" id="ARBA00012756"/>
    </source>
</evidence>
<dbReference type="SUPFAM" id="SSF49303">
    <property type="entry name" value="beta-Galactosidase/glucuronidase domain"/>
    <property type="match status" value="2"/>
</dbReference>
<dbReference type="InterPro" id="IPR006101">
    <property type="entry name" value="Glyco_hydro_2"/>
</dbReference>
<evidence type="ECO:0000256" key="8">
    <source>
        <dbReference type="ARBA" id="ARBA00023295"/>
    </source>
</evidence>
<organism evidence="12 13">
    <name type="scientific">Neotamlana nanhaiensis</name>
    <dbReference type="NCBI Taxonomy" id="1382798"/>
    <lineage>
        <taxon>Bacteria</taxon>
        <taxon>Pseudomonadati</taxon>
        <taxon>Bacteroidota</taxon>
        <taxon>Flavobacteriia</taxon>
        <taxon>Flavobacteriales</taxon>
        <taxon>Flavobacteriaceae</taxon>
        <taxon>Neotamlana</taxon>
    </lineage>
</organism>
<dbReference type="Gene3D" id="3.20.20.80">
    <property type="entry name" value="Glycosidases"/>
    <property type="match status" value="1"/>
</dbReference>
<dbReference type="SUPFAM" id="SSF49785">
    <property type="entry name" value="Galactose-binding domain-like"/>
    <property type="match status" value="1"/>
</dbReference>
<dbReference type="GO" id="GO:0030246">
    <property type="term" value="F:carbohydrate binding"/>
    <property type="evidence" value="ECO:0007669"/>
    <property type="project" value="InterPro"/>
</dbReference>
<evidence type="ECO:0000259" key="11">
    <source>
        <dbReference type="SMART" id="SM01038"/>
    </source>
</evidence>